<feature type="signal peptide" evidence="1">
    <location>
        <begin position="1"/>
        <end position="24"/>
    </location>
</feature>
<protein>
    <submittedName>
        <fullName evidence="2">Uncharacterized protein</fullName>
    </submittedName>
</protein>
<feature type="chain" id="PRO_5020386208" evidence="1">
    <location>
        <begin position="25"/>
        <end position="183"/>
    </location>
</feature>
<keyword evidence="1" id="KW-0732">Signal</keyword>
<name>A0A4V0YQI5_9BACT</name>
<evidence type="ECO:0000313" key="3">
    <source>
        <dbReference type="Proteomes" id="UP000293296"/>
    </source>
</evidence>
<dbReference type="OrthoDB" id="996425at2"/>
<evidence type="ECO:0000313" key="2">
    <source>
        <dbReference type="EMBL" id="QAZ66422.1"/>
    </source>
</evidence>
<dbReference type="AlphaFoldDB" id="A0A4V0YQI5"/>
<dbReference type="KEGG" id="dcb:C3Y92_03845"/>
<keyword evidence="3" id="KW-1185">Reference proteome</keyword>
<dbReference type="Proteomes" id="UP000293296">
    <property type="component" value="Chromosome"/>
</dbReference>
<gene>
    <name evidence="2" type="ORF">C3Y92_03845</name>
</gene>
<proteinExistence type="predicted"/>
<accession>A0A4V0YQI5</accession>
<organism evidence="2 3">
    <name type="scientific">Solidesulfovibrio carbinolicus</name>
    <dbReference type="NCBI Taxonomy" id="296842"/>
    <lineage>
        <taxon>Bacteria</taxon>
        <taxon>Pseudomonadati</taxon>
        <taxon>Thermodesulfobacteriota</taxon>
        <taxon>Desulfovibrionia</taxon>
        <taxon>Desulfovibrionales</taxon>
        <taxon>Desulfovibrionaceae</taxon>
        <taxon>Solidesulfovibrio</taxon>
    </lineage>
</organism>
<dbReference type="EMBL" id="CP026538">
    <property type="protein sequence ID" value="QAZ66422.1"/>
    <property type="molecule type" value="Genomic_DNA"/>
</dbReference>
<dbReference type="RefSeq" id="WP_129349674.1">
    <property type="nucleotide sequence ID" value="NZ_CP026538.1"/>
</dbReference>
<reference evidence="2 3" key="1">
    <citation type="submission" date="2018-02" db="EMBL/GenBank/DDBJ databases">
        <title>Genome sequence of Desulfovibrio carbinolicus DSM 3852.</title>
        <authorList>
            <person name="Wilbanks E."/>
            <person name="Skennerton C.T."/>
            <person name="Orphan V.J."/>
        </authorList>
    </citation>
    <scope>NUCLEOTIDE SEQUENCE [LARGE SCALE GENOMIC DNA]</scope>
    <source>
        <strain evidence="2 3">DSM 3852</strain>
    </source>
</reference>
<sequence length="183" mass="19884">MRHKRLAGLAALLLILSVAGQAPAREPAPEVQARLDKVCSRTSVYGCYANHKYGYVLAWPRQLLTPQGESDAGDGQVFAAPDGRAELRCWAGFNDVLETTIPAALAEALAEPGRQATYQHRGKDFFVVSGLDGGKIFYRKTMLAHGVLASFELLYDPAQKALFDPVVRALAASFSIDPAFAYR</sequence>
<evidence type="ECO:0000256" key="1">
    <source>
        <dbReference type="SAM" id="SignalP"/>
    </source>
</evidence>